<organism evidence="2 3">
    <name type="scientific">Pseudogymnoascus verrucosus</name>
    <dbReference type="NCBI Taxonomy" id="342668"/>
    <lineage>
        <taxon>Eukaryota</taxon>
        <taxon>Fungi</taxon>
        <taxon>Dikarya</taxon>
        <taxon>Ascomycota</taxon>
        <taxon>Pezizomycotina</taxon>
        <taxon>Leotiomycetes</taxon>
        <taxon>Thelebolales</taxon>
        <taxon>Thelebolaceae</taxon>
        <taxon>Pseudogymnoascus</taxon>
    </lineage>
</organism>
<evidence type="ECO:0000313" key="3">
    <source>
        <dbReference type="Proteomes" id="UP000091956"/>
    </source>
</evidence>
<evidence type="ECO:0000313" key="2">
    <source>
        <dbReference type="EMBL" id="OBT98766.1"/>
    </source>
</evidence>
<keyword evidence="3" id="KW-1185">Reference proteome</keyword>
<feature type="region of interest" description="Disordered" evidence="1">
    <location>
        <begin position="25"/>
        <end position="97"/>
    </location>
</feature>
<dbReference type="EMBL" id="KV460215">
    <property type="protein sequence ID" value="OBT98766.1"/>
    <property type="molecule type" value="Genomic_DNA"/>
</dbReference>
<reference evidence="2 3" key="1">
    <citation type="submission" date="2016-03" db="EMBL/GenBank/DDBJ databases">
        <title>Comparative genomics of Pseudogymnoascus destructans, the fungus causing white-nose syndrome of bats.</title>
        <authorList>
            <person name="Palmer J.M."/>
            <person name="Drees K.P."/>
            <person name="Foster J.T."/>
            <person name="Lindner D.L."/>
        </authorList>
    </citation>
    <scope>NUCLEOTIDE SEQUENCE [LARGE SCALE GENOMIC DNA]</scope>
    <source>
        <strain evidence="2 3">UAMH 10579</strain>
    </source>
</reference>
<feature type="compositionally biased region" description="Low complexity" evidence="1">
    <location>
        <begin position="28"/>
        <end position="71"/>
    </location>
</feature>
<dbReference type="RefSeq" id="XP_018132499.1">
    <property type="nucleotide sequence ID" value="XM_018272834.1"/>
</dbReference>
<reference evidence="3" key="2">
    <citation type="journal article" date="2018" name="Nat. Commun.">
        <title>Extreme sensitivity to ultraviolet light in the fungal pathogen causing white-nose syndrome of bats.</title>
        <authorList>
            <person name="Palmer J.M."/>
            <person name="Drees K.P."/>
            <person name="Foster J.T."/>
            <person name="Lindner D.L."/>
        </authorList>
    </citation>
    <scope>NUCLEOTIDE SEQUENCE [LARGE SCALE GENOMIC DNA]</scope>
    <source>
        <strain evidence="3">UAMH 10579</strain>
    </source>
</reference>
<dbReference type="AlphaFoldDB" id="A0A1B8GSG2"/>
<sequence length="97" mass="10636">MGLLTKAAVIGAGIYAVKHLKEKKDNQKAGAQYEQQQQQGQGQFAPQGHQQQQYQQGHGQQYQQNQQQQYAPHGEKGGPPSYVQHNGGYGAEKMGGK</sequence>
<dbReference type="GeneID" id="28836725"/>
<protein>
    <submittedName>
        <fullName evidence="2">Uncharacterized protein</fullName>
    </submittedName>
</protein>
<evidence type="ECO:0000256" key="1">
    <source>
        <dbReference type="SAM" id="MobiDB-lite"/>
    </source>
</evidence>
<gene>
    <name evidence="2" type="ORF">VE01_03339</name>
</gene>
<proteinExistence type="predicted"/>
<dbReference type="Proteomes" id="UP000091956">
    <property type="component" value="Unassembled WGS sequence"/>
</dbReference>
<name>A0A1B8GSG2_9PEZI</name>
<accession>A0A1B8GSG2</accession>